<dbReference type="PANTHER" id="PTHR46124:SF3">
    <property type="entry name" value="HYDROLASE"/>
    <property type="match status" value="1"/>
</dbReference>
<gene>
    <name evidence="3" type="ORF">tinsulaeT_30240</name>
</gene>
<dbReference type="PANTHER" id="PTHR46124">
    <property type="entry name" value="D-AMINOACYL-TRNA DEACYLASE"/>
    <property type="match status" value="1"/>
</dbReference>
<dbReference type="SUPFAM" id="SSF51556">
    <property type="entry name" value="Metallo-dependent hydrolases"/>
    <property type="match status" value="1"/>
</dbReference>
<evidence type="ECO:0000313" key="4">
    <source>
        <dbReference type="Proteomes" id="UP001157186"/>
    </source>
</evidence>
<protein>
    <submittedName>
        <fullName evidence="3">Metal-dependent hydrolase</fullName>
    </submittedName>
</protein>
<evidence type="ECO:0000313" key="3">
    <source>
        <dbReference type="EMBL" id="GLX79684.1"/>
    </source>
</evidence>
<proteinExistence type="inferred from homology"/>
<evidence type="ECO:0000256" key="1">
    <source>
        <dbReference type="ARBA" id="ARBA00009275"/>
    </source>
</evidence>
<dbReference type="Pfam" id="PF01026">
    <property type="entry name" value="TatD_DNase"/>
    <property type="match status" value="1"/>
</dbReference>
<comment type="caution">
    <text evidence="3">The sequence shown here is derived from an EMBL/GenBank/DDBJ whole genome shotgun (WGS) entry which is preliminary data.</text>
</comment>
<organism evidence="3 4">
    <name type="scientific">Thalassotalea insulae</name>
    <dbReference type="NCBI Taxonomy" id="2056778"/>
    <lineage>
        <taxon>Bacteria</taxon>
        <taxon>Pseudomonadati</taxon>
        <taxon>Pseudomonadota</taxon>
        <taxon>Gammaproteobacteria</taxon>
        <taxon>Alteromonadales</taxon>
        <taxon>Colwelliaceae</taxon>
        <taxon>Thalassotalea</taxon>
    </lineage>
</organism>
<dbReference type="PROSITE" id="PS01091">
    <property type="entry name" value="TATD_3"/>
    <property type="match status" value="1"/>
</dbReference>
<keyword evidence="2 3" id="KW-0378">Hydrolase</keyword>
<dbReference type="Proteomes" id="UP001157186">
    <property type="component" value="Unassembled WGS sequence"/>
</dbReference>
<accession>A0ABQ6GWH9</accession>
<dbReference type="PIRSF" id="PIRSF005902">
    <property type="entry name" value="DNase_TatD"/>
    <property type="match status" value="1"/>
</dbReference>
<dbReference type="InterPro" id="IPR001130">
    <property type="entry name" value="TatD-like"/>
</dbReference>
<dbReference type="Gene3D" id="3.20.20.140">
    <property type="entry name" value="Metal-dependent hydrolases"/>
    <property type="match status" value="1"/>
</dbReference>
<dbReference type="CDD" id="cd01310">
    <property type="entry name" value="TatD_DNAse"/>
    <property type="match status" value="1"/>
</dbReference>
<dbReference type="GO" id="GO:0016787">
    <property type="term" value="F:hydrolase activity"/>
    <property type="evidence" value="ECO:0007669"/>
    <property type="project" value="UniProtKB-KW"/>
</dbReference>
<dbReference type="InterPro" id="IPR018228">
    <property type="entry name" value="DNase_TatD-rel_CS"/>
</dbReference>
<reference evidence="3 4" key="1">
    <citation type="submission" date="2023-03" db="EMBL/GenBank/DDBJ databases">
        <title>Draft genome sequence of Thalassotalea insulae KCTC 62186T.</title>
        <authorList>
            <person name="Sawabe T."/>
        </authorList>
    </citation>
    <scope>NUCLEOTIDE SEQUENCE [LARGE SCALE GENOMIC DNA]</scope>
    <source>
        <strain evidence="3 4">KCTC 62186</strain>
    </source>
</reference>
<keyword evidence="4" id="KW-1185">Reference proteome</keyword>
<name>A0ABQ6GWH9_9GAMM</name>
<dbReference type="EMBL" id="BSST01000001">
    <property type="protein sequence ID" value="GLX79684.1"/>
    <property type="molecule type" value="Genomic_DNA"/>
</dbReference>
<dbReference type="RefSeq" id="WP_284245610.1">
    <property type="nucleotide sequence ID" value="NZ_BSST01000001.1"/>
</dbReference>
<sequence>MPFTDSHCHIDFTEFQDDLTRILADCYQKNILTIIAPAVAPKYWQRLLDLCAMPSQCKLYPCLGIHPWYLTGLNEQDLLRLAEHAIEHLENIVAIGEIGLDGVIAKQQDNLKQQLDFFEFQLYLANQVQKPVIIHHRRSHNELIEQLKKVPVEHGGVIHGFSGSFQQASNYIDMGFKLGIGGTITYPRAEKTIKAVARLPLSALVLETDAPAMPIAGEQGKYNSPLRLPNIFHALCQIRTESPELIEHTIEENVKQLFFPM</sequence>
<evidence type="ECO:0000256" key="2">
    <source>
        <dbReference type="ARBA" id="ARBA00022801"/>
    </source>
</evidence>
<comment type="similarity">
    <text evidence="1">Belongs to the metallo-dependent hydrolases superfamily. TatD-type hydrolase family.</text>
</comment>
<dbReference type="InterPro" id="IPR032466">
    <property type="entry name" value="Metal_Hydrolase"/>
</dbReference>